<organism evidence="1 2">
    <name type="scientific">Streptomyces yaizuensis</name>
    <dbReference type="NCBI Taxonomy" id="2989713"/>
    <lineage>
        <taxon>Bacteria</taxon>
        <taxon>Bacillati</taxon>
        <taxon>Actinomycetota</taxon>
        <taxon>Actinomycetes</taxon>
        <taxon>Kitasatosporales</taxon>
        <taxon>Streptomycetaceae</taxon>
        <taxon>Streptomyces</taxon>
    </lineage>
</organism>
<reference evidence="1 2" key="1">
    <citation type="submission" date="2022-10" db="EMBL/GenBank/DDBJ databases">
        <title>Draft genome sequence of Streptomyces sp. YSPA8.</title>
        <authorList>
            <person name="Moriuchi R."/>
            <person name="Dohra H."/>
            <person name="Yamamura H."/>
            <person name="Kodani S."/>
        </authorList>
    </citation>
    <scope>NUCLEOTIDE SEQUENCE [LARGE SCALE GENOMIC DNA]</scope>
    <source>
        <strain evidence="1 2">YSPA8</strain>
    </source>
</reference>
<name>A0ABQ5P7L4_9ACTN</name>
<dbReference type="RefSeq" id="WP_323450209.1">
    <property type="nucleotide sequence ID" value="NZ_BSBI01000013.1"/>
</dbReference>
<sequence>MSAVAERRGRGPVGERLRLSDRMRRLLLEGDTEGRYGGHSEADAGYRMTMALAVGCSQPGRAWSPADFHHALIYTPTVGGAWARRLRERKGSMYAEAKLTAMLEKAAGRVAVHPVIRCRDDAVEALGGIRAVVERLQWSGRRGGDTDQKNLTARLGLCERAGGIGHVVSVRQLAELMGCAKATAEASNERLKENKWLVLVASGAGKDHGSRWELRVPDAARAAVEGGARPGQLPAAGGRGAGTVLPVHGSVRTDTAGLAGVMAHDAFHRYAHGTSGARLLTCLDPVDGHDVRQLAAATGLHRTTVVRRMRGLVEDQLAVELEGRYYLAPGLSVPGRLHADGPVLSEAAERRGTAGLGERRRARHQRERVNYLRWLTERAGRHRTRRPAPVLVPDGVVDPDTGELLDDAWRGWDVRDRAHPVWRGQDRAGGEVRACA</sequence>
<evidence type="ECO:0000313" key="1">
    <source>
        <dbReference type="EMBL" id="GLF98226.1"/>
    </source>
</evidence>
<gene>
    <name evidence="1" type="ORF">SYYSPA8_28035</name>
</gene>
<accession>A0ABQ5P7L4</accession>
<proteinExistence type="predicted"/>
<dbReference type="EMBL" id="BSBI01000013">
    <property type="protein sequence ID" value="GLF98226.1"/>
    <property type="molecule type" value="Genomic_DNA"/>
</dbReference>
<protein>
    <submittedName>
        <fullName evidence="1">MarR family transcriptional regulator</fullName>
    </submittedName>
</protein>
<keyword evidence="2" id="KW-1185">Reference proteome</keyword>
<comment type="caution">
    <text evidence="1">The sequence shown here is derived from an EMBL/GenBank/DDBJ whole genome shotgun (WGS) entry which is preliminary data.</text>
</comment>
<evidence type="ECO:0000313" key="2">
    <source>
        <dbReference type="Proteomes" id="UP001291653"/>
    </source>
</evidence>
<dbReference type="Proteomes" id="UP001291653">
    <property type="component" value="Unassembled WGS sequence"/>
</dbReference>